<evidence type="ECO:0000256" key="5">
    <source>
        <dbReference type="ARBA" id="ARBA00022723"/>
    </source>
</evidence>
<name>A0A2K9NRP5_BACTC</name>
<dbReference type="FunFam" id="3.30.230.70:FF:000001">
    <property type="entry name" value="Polyribonucleotide nucleotidyltransferase"/>
    <property type="match status" value="1"/>
</dbReference>
<dbReference type="CDD" id="cd02393">
    <property type="entry name" value="KH-I_PNPase"/>
    <property type="match status" value="1"/>
</dbReference>
<dbReference type="Gene3D" id="2.40.50.140">
    <property type="entry name" value="Nucleic acid-binding proteins"/>
    <property type="match status" value="1"/>
</dbReference>
<evidence type="ECO:0000256" key="8">
    <source>
        <dbReference type="HAMAP-Rule" id="MF_01595"/>
    </source>
</evidence>
<keyword evidence="5 8" id="KW-0479">Metal-binding</keyword>
<dbReference type="InterPro" id="IPR036456">
    <property type="entry name" value="PNPase_PH_RNA-bd_sf"/>
</dbReference>
<dbReference type="PROSITE" id="PS50126">
    <property type="entry name" value="S1"/>
    <property type="match status" value="1"/>
</dbReference>
<dbReference type="SUPFAM" id="SSF54211">
    <property type="entry name" value="Ribosomal protein S5 domain 2-like"/>
    <property type="match status" value="2"/>
</dbReference>
<dbReference type="Pfam" id="PF00013">
    <property type="entry name" value="KH_1"/>
    <property type="match status" value="1"/>
</dbReference>
<evidence type="ECO:0000256" key="7">
    <source>
        <dbReference type="ARBA" id="ARBA00022884"/>
    </source>
</evidence>
<dbReference type="Pfam" id="PF01138">
    <property type="entry name" value="RNase_PH"/>
    <property type="match status" value="2"/>
</dbReference>
<dbReference type="Proteomes" id="UP000235584">
    <property type="component" value="Chromosome"/>
</dbReference>
<dbReference type="EC" id="2.7.7.8" evidence="8"/>
<dbReference type="GO" id="GO:0004654">
    <property type="term" value="F:polyribonucleotide nucleotidyltransferase activity"/>
    <property type="evidence" value="ECO:0007669"/>
    <property type="project" value="UniProtKB-UniRule"/>
</dbReference>
<keyword evidence="2 8" id="KW-0963">Cytoplasm</keyword>
<dbReference type="PANTHER" id="PTHR11252:SF0">
    <property type="entry name" value="POLYRIBONUCLEOTIDE NUCLEOTIDYLTRANSFERASE 1, MITOCHONDRIAL"/>
    <property type="match status" value="1"/>
</dbReference>
<dbReference type="HAMAP" id="MF_01595">
    <property type="entry name" value="PNPase"/>
    <property type="match status" value="1"/>
</dbReference>
<organism evidence="9 10">
    <name type="scientific">Bacteriovorax stolpii</name>
    <name type="common">Bdellovibrio stolpii</name>
    <dbReference type="NCBI Taxonomy" id="960"/>
    <lineage>
        <taxon>Bacteria</taxon>
        <taxon>Pseudomonadati</taxon>
        <taxon>Bdellovibrionota</taxon>
        <taxon>Bacteriovoracia</taxon>
        <taxon>Bacteriovoracales</taxon>
        <taxon>Bacteriovoracaceae</taxon>
        <taxon>Bacteriovorax</taxon>
    </lineage>
</organism>
<dbReference type="SUPFAM" id="SSF54791">
    <property type="entry name" value="Eukaryotic type KH-domain (KH-domain type I)"/>
    <property type="match status" value="1"/>
</dbReference>
<dbReference type="GO" id="GO:0006402">
    <property type="term" value="P:mRNA catabolic process"/>
    <property type="evidence" value="ECO:0007669"/>
    <property type="project" value="UniProtKB-UniRule"/>
</dbReference>
<keyword evidence="4 8" id="KW-0548">Nucleotidyltransferase</keyword>
<gene>
    <name evidence="8 9" type="primary">pnp</name>
    <name evidence="9" type="ORF">C0V70_08675</name>
</gene>
<dbReference type="InterPro" id="IPR015848">
    <property type="entry name" value="PNPase_PH_RNA-bd_bac/org-type"/>
</dbReference>
<evidence type="ECO:0000313" key="10">
    <source>
        <dbReference type="Proteomes" id="UP000235584"/>
    </source>
</evidence>
<dbReference type="KEGG" id="bsto:C0V70_08675"/>
<reference evidence="9 10" key="1">
    <citation type="submission" date="2018-01" db="EMBL/GenBank/DDBJ databases">
        <title>Complete genome sequence of Bacteriovorax stolpii DSM12778.</title>
        <authorList>
            <person name="Tang B."/>
            <person name="Chang J."/>
        </authorList>
    </citation>
    <scope>NUCLEOTIDE SEQUENCE [LARGE SCALE GENOMIC DNA]</scope>
    <source>
        <strain evidence="9 10">DSM 12778</strain>
    </source>
</reference>
<dbReference type="PANTHER" id="PTHR11252">
    <property type="entry name" value="POLYRIBONUCLEOTIDE NUCLEOTIDYLTRANSFERASE"/>
    <property type="match status" value="1"/>
</dbReference>
<dbReference type="InterPro" id="IPR012162">
    <property type="entry name" value="PNPase"/>
</dbReference>
<dbReference type="GO" id="GO:0005829">
    <property type="term" value="C:cytosol"/>
    <property type="evidence" value="ECO:0007669"/>
    <property type="project" value="UniProtKB-ARBA"/>
</dbReference>
<dbReference type="Gene3D" id="3.30.1370.10">
    <property type="entry name" value="K Homology domain, type 1"/>
    <property type="match status" value="1"/>
</dbReference>
<dbReference type="InterPro" id="IPR036345">
    <property type="entry name" value="ExoRNase_PH_dom2_sf"/>
</dbReference>
<dbReference type="PIRSF" id="PIRSF005499">
    <property type="entry name" value="PNPase"/>
    <property type="match status" value="1"/>
</dbReference>
<dbReference type="NCBIfam" id="TIGR03591">
    <property type="entry name" value="polynuc_phos"/>
    <property type="match status" value="1"/>
</dbReference>
<comment type="subcellular location">
    <subcellularLocation>
        <location evidence="8">Cytoplasm</location>
    </subcellularLocation>
</comment>
<comment type="similarity">
    <text evidence="1 8">Belongs to the polyribonucleotide nucleotidyltransferase family.</text>
</comment>
<dbReference type="SMART" id="SM00322">
    <property type="entry name" value="KH"/>
    <property type="match status" value="1"/>
</dbReference>
<dbReference type="SUPFAM" id="SSF55666">
    <property type="entry name" value="Ribonuclease PH domain 2-like"/>
    <property type="match status" value="2"/>
</dbReference>
<dbReference type="InterPro" id="IPR001247">
    <property type="entry name" value="ExoRNase_PH_dom1"/>
</dbReference>
<dbReference type="InterPro" id="IPR012340">
    <property type="entry name" value="NA-bd_OB-fold"/>
</dbReference>
<dbReference type="FunFam" id="3.30.1370.10:FF:000001">
    <property type="entry name" value="Polyribonucleotide nucleotidyltransferase"/>
    <property type="match status" value="1"/>
</dbReference>
<protein>
    <recommendedName>
        <fullName evidence="8">Polyribonucleotide nucleotidyltransferase</fullName>
        <ecNumber evidence="8">2.7.7.8</ecNumber>
    </recommendedName>
    <alternativeName>
        <fullName evidence="8">Polynucleotide phosphorylase</fullName>
        <shortName evidence="8">PNPase</shortName>
    </alternativeName>
</protein>
<dbReference type="InterPro" id="IPR004088">
    <property type="entry name" value="KH_dom_type_1"/>
</dbReference>
<dbReference type="FunFam" id="2.40.50.140:FF:000189">
    <property type="entry name" value="Polyribonucleotide nucleotidyltransferase, putative"/>
    <property type="match status" value="1"/>
</dbReference>
<dbReference type="SUPFAM" id="SSF50249">
    <property type="entry name" value="Nucleic acid-binding proteins"/>
    <property type="match status" value="1"/>
</dbReference>
<dbReference type="InterPro" id="IPR004087">
    <property type="entry name" value="KH_dom"/>
</dbReference>
<dbReference type="FunFam" id="3.30.230.70:FF:000002">
    <property type="entry name" value="Polyribonucleotide nucleotidyltransferase"/>
    <property type="match status" value="1"/>
</dbReference>
<dbReference type="SMART" id="SM00316">
    <property type="entry name" value="S1"/>
    <property type="match status" value="1"/>
</dbReference>
<feature type="binding site" evidence="8">
    <location>
        <position position="501"/>
    </location>
    <ligand>
        <name>Mg(2+)</name>
        <dbReference type="ChEBI" id="CHEBI:18420"/>
    </ligand>
</feature>
<comment type="cofactor">
    <cofactor evidence="8">
        <name>Mg(2+)</name>
        <dbReference type="ChEBI" id="CHEBI:18420"/>
    </cofactor>
</comment>
<evidence type="ECO:0000256" key="3">
    <source>
        <dbReference type="ARBA" id="ARBA00022679"/>
    </source>
</evidence>
<evidence type="ECO:0000256" key="4">
    <source>
        <dbReference type="ARBA" id="ARBA00022695"/>
    </source>
</evidence>
<dbReference type="AlphaFoldDB" id="A0A2K9NRP5"/>
<accession>A0A2K9NRP5</accession>
<dbReference type="Pfam" id="PF03726">
    <property type="entry name" value="PNPase"/>
    <property type="match status" value="1"/>
</dbReference>
<dbReference type="GO" id="GO:0006396">
    <property type="term" value="P:RNA processing"/>
    <property type="evidence" value="ECO:0007669"/>
    <property type="project" value="InterPro"/>
</dbReference>
<evidence type="ECO:0000256" key="2">
    <source>
        <dbReference type="ARBA" id="ARBA00022490"/>
    </source>
</evidence>
<feature type="binding site" evidence="8">
    <location>
        <position position="495"/>
    </location>
    <ligand>
        <name>Mg(2+)</name>
        <dbReference type="ChEBI" id="CHEBI:18420"/>
    </ligand>
</feature>
<dbReference type="Gene3D" id="3.30.230.70">
    <property type="entry name" value="GHMP Kinase, N-terminal domain"/>
    <property type="match status" value="2"/>
</dbReference>
<keyword evidence="6 8" id="KW-0460">Magnesium</keyword>
<dbReference type="GO" id="GO:0003723">
    <property type="term" value="F:RNA binding"/>
    <property type="evidence" value="ECO:0007669"/>
    <property type="project" value="UniProtKB-UniRule"/>
</dbReference>
<dbReference type="Pfam" id="PF00575">
    <property type="entry name" value="S1"/>
    <property type="match status" value="1"/>
</dbReference>
<dbReference type="Pfam" id="PF03725">
    <property type="entry name" value="RNase_PH_C"/>
    <property type="match status" value="2"/>
</dbReference>
<dbReference type="InterPro" id="IPR015847">
    <property type="entry name" value="ExoRNase_PH_dom2"/>
</dbReference>
<dbReference type="SUPFAM" id="SSF46915">
    <property type="entry name" value="Polynucleotide phosphorylase/guanosine pentaphosphate synthase (PNPase/GPSI), domain 3"/>
    <property type="match status" value="1"/>
</dbReference>
<dbReference type="RefSeq" id="WP_102243469.1">
    <property type="nucleotide sequence ID" value="NZ_CP025704.1"/>
</dbReference>
<dbReference type="OrthoDB" id="5287310at2"/>
<dbReference type="InterPro" id="IPR003029">
    <property type="entry name" value="S1_domain"/>
</dbReference>
<dbReference type="CDD" id="cd11364">
    <property type="entry name" value="RNase_PH_PNPase_2"/>
    <property type="match status" value="1"/>
</dbReference>
<comment type="function">
    <text evidence="8">Involved in mRNA degradation. Catalyzes the phosphorolysis of single-stranded polyribonucleotides processively in the 3'- to 5'-direction.</text>
</comment>
<dbReference type="EMBL" id="CP025704">
    <property type="protein sequence ID" value="AUN98178.1"/>
    <property type="molecule type" value="Genomic_DNA"/>
</dbReference>
<keyword evidence="3 8" id="KW-0808">Transferase</keyword>
<dbReference type="CDD" id="cd11363">
    <property type="entry name" value="RNase_PH_PNPase_1"/>
    <property type="match status" value="1"/>
</dbReference>
<sequence length="710" mass="76398">MALNNKKEYKINYGGKEVTIETGRLAKQSDGAVLVSCNGTQVLVAVNSARELKDGQDFFPLLVEYQEKFYAAGKFLGGFIKRENRPSTAEILACRLIDRPLRPMFPSDYMFDTVVTCSVLSYSETGDPEVLAGLGAFAAIAISDIPFAAPLGSAKVGRIDGKLVLNPDHADWAKSDLEIVIAGSKDAILMVEGEAHIVPEKEVLEAINFGHDHVKEFCELVAKMQKEVGKAKRTYVSAEANTTLSKKVNTDFSAAARAALSINDKMERQDAVRNLNKKVAEAIKADPAAFGLKDDKGASKEAYKAVDGLLYDMMRADILNEGKRIAGRKLDEVRKIETEVSVLQAPHGSSLFTRGETQVMATVTVGGSVGDQMADRISGLTYDKFYLHYNFPGFSVGEAKGSRGAGRRELGHGNLAERALKAVMPSQETFSYTTRVVCEVLESNGSSSMGSVCSGSLALMDAGVPIKAPVAGIAMGLVTDGGKYKVLTDILGDEDHLGDLDFKVAGTKDGVTAIQMDIKITGLTREIIAEAIAQAHKGRLHILGEMEKTIKTPREGFKPGVPTIMTVMIPTDKIGALIGPGGKNIKKLQEEFKVTIEITEEGMVKVLGSDMEVLKTAISTINMQINGPEIGSVYDARVDSIKEYGAFVDIGSGVSGLVHVSEMSDDRVQNPADYISEGETIKVKVLEIDKMGRIKLSAKAVASLKKKEGK</sequence>
<dbReference type="InterPro" id="IPR020568">
    <property type="entry name" value="Ribosomal_Su5_D2-typ_SF"/>
</dbReference>
<evidence type="ECO:0000256" key="6">
    <source>
        <dbReference type="ARBA" id="ARBA00022842"/>
    </source>
</evidence>
<dbReference type="InterPro" id="IPR036612">
    <property type="entry name" value="KH_dom_type_1_sf"/>
</dbReference>
<dbReference type="InterPro" id="IPR027408">
    <property type="entry name" value="PNPase/RNase_PH_dom_sf"/>
</dbReference>
<evidence type="ECO:0000313" key="9">
    <source>
        <dbReference type="EMBL" id="AUN98178.1"/>
    </source>
</evidence>
<dbReference type="PROSITE" id="PS50084">
    <property type="entry name" value="KH_TYPE_1"/>
    <property type="match status" value="1"/>
</dbReference>
<proteinExistence type="inferred from homology"/>
<comment type="catalytic activity">
    <reaction evidence="8">
        <text>RNA(n+1) + phosphate = RNA(n) + a ribonucleoside 5'-diphosphate</text>
        <dbReference type="Rhea" id="RHEA:22096"/>
        <dbReference type="Rhea" id="RHEA-COMP:14527"/>
        <dbReference type="Rhea" id="RHEA-COMP:17342"/>
        <dbReference type="ChEBI" id="CHEBI:43474"/>
        <dbReference type="ChEBI" id="CHEBI:57930"/>
        <dbReference type="ChEBI" id="CHEBI:140395"/>
        <dbReference type="EC" id="2.7.7.8"/>
    </reaction>
</comment>
<keyword evidence="7 8" id="KW-0694">RNA-binding</keyword>
<dbReference type="NCBIfam" id="NF008805">
    <property type="entry name" value="PRK11824.1"/>
    <property type="match status" value="1"/>
</dbReference>
<evidence type="ECO:0000256" key="1">
    <source>
        <dbReference type="ARBA" id="ARBA00007404"/>
    </source>
</evidence>
<dbReference type="GO" id="GO:0000175">
    <property type="term" value="F:3'-5'-RNA exonuclease activity"/>
    <property type="evidence" value="ECO:0007669"/>
    <property type="project" value="TreeGrafter"/>
</dbReference>
<dbReference type="GO" id="GO:0000287">
    <property type="term" value="F:magnesium ion binding"/>
    <property type="evidence" value="ECO:0007669"/>
    <property type="project" value="UniProtKB-UniRule"/>
</dbReference>
<keyword evidence="10" id="KW-1185">Reference proteome</keyword>